<keyword evidence="3 5" id="KW-0378">Hydrolase</keyword>
<name>A0A850HA15_9SPHN</name>
<sequence>MKTHLAIRTAALAIAVSTSGAAYAQEDTSVNAVNAPALHEVEVVVAAPADQPAETGVLGTSFTLDAPAQVDPLKVLGSKEAQDLAAGGISTSGVVTTREVDLRYGHINPFYRDINAFWGHINPFYGHINPFYGHINPFYRDINPFYGDIIAFWGHINPFYRDIIAFDSARLTQLGDFWHTTADQVTAADTVWSQLRYSSNGSSYNLVYDGTPNKVLNELEKLIALAETQFGAAYEKETGKSFRGDFVVEFFARHGVNLNDKVSLAGMTDADRAALFLDWHDSLMQYSGIDQVDHWMSAVNWTPAVTHIQNAAGQTIVGIIDSDLGDVNANVVYNGRNGANLDGHGAGVISLINAPHDGEGVMGIAPNALVTAYNPFAADGTASWDDVAAGIIALESYGNTELGAVVGQYNRASVINMSLGEAGWVASQGLADVLARPEIRNFAGDTVYVIAAGNDGIAQATDIDWAYRTDSSGQRVSANSVIFVGSIDPTGEISSFSNTPGSACLLDNGVCRSGNELMNHFIVAPGELLLVSDGQGGVVRRSGTSFAAPLVSGAISLMHDFWPWLEHHPEETAEIIFRSARDLGAPGVDPVYGWGLLDVTAAQSPLDFNNLYIRLHERSTSGTHSVQTVSASTLIAGGVQSWWDANDVFFTMYEDIGDTWRDFQVPMSEAMYGTRNGALGEMLYMQDFISARFSQWLNSGGTDGNGDGVAGITQLSSDNREVSGGWGLRYDAVMPRFTEDGQIDMVHTAATLQDPSGKLSLTLGHGQGAMALAGGEGFGLIHDYDRYTGGVNPVLGFASGETFMAASYKLGKSTEVSFGYSENRQTANEVPGISEAQRFALDELNPHAASAMTLSLEHKLTPRVSLNGQWTRLREDEALLGVQSTLPGGLDQGTVTNAVTVSAHVDLGSGLALDLSTTGARTDASNGQVFATSQGVLSTAGQFAVSKRGVLNSSDKLRVSIAQPLSVEAGDIEFTSVEVIDRVTGETGAVTQSFDIGTKRRISGEVLYGTQIGQRTQLGIFGNYLTEGNPGEEEAFVVGANIGFRF</sequence>
<dbReference type="Proteomes" id="UP000546031">
    <property type="component" value="Unassembled WGS sequence"/>
</dbReference>
<accession>A0A850HA15</accession>
<dbReference type="PROSITE" id="PS51892">
    <property type="entry name" value="SUBTILASE"/>
    <property type="match status" value="1"/>
</dbReference>
<feature type="active site" description="Charge relay system" evidence="5">
    <location>
        <position position="344"/>
    </location>
</feature>
<evidence type="ECO:0000256" key="1">
    <source>
        <dbReference type="ARBA" id="ARBA00011073"/>
    </source>
</evidence>
<dbReference type="Pfam" id="PF00082">
    <property type="entry name" value="Peptidase_S8"/>
    <property type="match status" value="1"/>
</dbReference>
<dbReference type="InterPro" id="IPR000209">
    <property type="entry name" value="Peptidase_S8/S53_dom"/>
</dbReference>
<reference evidence="8 9" key="1">
    <citation type="submission" date="2020-06" db="EMBL/GenBank/DDBJ databases">
        <title>Altererythrobacter lutimaris sp. nov., a marine bacterium isolated from a tidal flat.</title>
        <authorList>
            <person name="Kim D."/>
            <person name="Yoo Y."/>
            <person name="Kim J.-J."/>
        </authorList>
    </citation>
    <scope>NUCLEOTIDE SEQUENCE [LARGE SCALE GENOMIC DNA]</scope>
    <source>
        <strain evidence="8 9">JGD-16</strain>
    </source>
</reference>
<comment type="caution">
    <text evidence="8">The sequence shown here is derived from an EMBL/GenBank/DDBJ whole genome shotgun (WGS) entry which is preliminary data.</text>
</comment>
<evidence type="ECO:0000256" key="4">
    <source>
        <dbReference type="ARBA" id="ARBA00022825"/>
    </source>
</evidence>
<evidence type="ECO:0000259" key="7">
    <source>
        <dbReference type="Pfam" id="PF00082"/>
    </source>
</evidence>
<dbReference type="PANTHER" id="PTHR43806">
    <property type="entry name" value="PEPTIDASE S8"/>
    <property type="match status" value="1"/>
</dbReference>
<feature type="active site" description="Charge relay system" evidence="5">
    <location>
        <position position="545"/>
    </location>
</feature>
<dbReference type="GO" id="GO:0004252">
    <property type="term" value="F:serine-type endopeptidase activity"/>
    <property type="evidence" value="ECO:0007669"/>
    <property type="project" value="UniProtKB-UniRule"/>
</dbReference>
<dbReference type="AlphaFoldDB" id="A0A850HA15"/>
<feature type="active site" description="Charge relay system" evidence="5">
    <location>
        <position position="321"/>
    </location>
</feature>
<comment type="similarity">
    <text evidence="1 5">Belongs to the peptidase S8 family.</text>
</comment>
<organism evidence="8 9">
    <name type="scientific">Altererythrobacter lutimaris</name>
    <dbReference type="NCBI Taxonomy" id="2743979"/>
    <lineage>
        <taxon>Bacteria</taxon>
        <taxon>Pseudomonadati</taxon>
        <taxon>Pseudomonadota</taxon>
        <taxon>Alphaproteobacteria</taxon>
        <taxon>Sphingomonadales</taxon>
        <taxon>Erythrobacteraceae</taxon>
        <taxon>Altererythrobacter</taxon>
    </lineage>
</organism>
<keyword evidence="6" id="KW-0732">Signal</keyword>
<evidence type="ECO:0000313" key="9">
    <source>
        <dbReference type="Proteomes" id="UP000546031"/>
    </source>
</evidence>
<dbReference type="EMBL" id="JABWTA010000001">
    <property type="protein sequence ID" value="NVE93278.1"/>
    <property type="molecule type" value="Genomic_DNA"/>
</dbReference>
<dbReference type="InterPro" id="IPR023828">
    <property type="entry name" value="Peptidase_S8_Ser-AS"/>
</dbReference>
<dbReference type="InterPro" id="IPR050131">
    <property type="entry name" value="Peptidase_S8_subtilisin-like"/>
</dbReference>
<evidence type="ECO:0000313" key="8">
    <source>
        <dbReference type="EMBL" id="NVE93278.1"/>
    </source>
</evidence>
<feature type="chain" id="PRO_5032512692" evidence="6">
    <location>
        <begin position="25"/>
        <end position="1046"/>
    </location>
</feature>
<feature type="signal peptide" evidence="6">
    <location>
        <begin position="1"/>
        <end position="24"/>
    </location>
</feature>
<dbReference type="SUPFAM" id="SSF52743">
    <property type="entry name" value="Subtilisin-like"/>
    <property type="match status" value="1"/>
</dbReference>
<keyword evidence="4 5" id="KW-0720">Serine protease</keyword>
<dbReference type="Gene3D" id="3.40.50.200">
    <property type="entry name" value="Peptidase S8/S53 domain"/>
    <property type="match status" value="1"/>
</dbReference>
<proteinExistence type="inferred from homology"/>
<dbReference type="RefSeq" id="WP_176271657.1">
    <property type="nucleotide sequence ID" value="NZ_JABWTA010000001.1"/>
</dbReference>
<feature type="domain" description="Peptidase S8/S53" evidence="7">
    <location>
        <begin position="328"/>
        <end position="595"/>
    </location>
</feature>
<dbReference type="GO" id="GO:0006508">
    <property type="term" value="P:proteolysis"/>
    <property type="evidence" value="ECO:0007669"/>
    <property type="project" value="UniProtKB-KW"/>
</dbReference>
<protein>
    <submittedName>
        <fullName evidence="8">S8 family serine peptidase</fullName>
    </submittedName>
</protein>
<dbReference type="PANTHER" id="PTHR43806:SF11">
    <property type="entry name" value="CEREVISIN-RELATED"/>
    <property type="match status" value="1"/>
</dbReference>
<keyword evidence="9" id="KW-1185">Reference proteome</keyword>
<evidence type="ECO:0000256" key="5">
    <source>
        <dbReference type="PROSITE-ProRule" id="PRU01240"/>
    </source>
</evidence>
<dbReference type="PROSITE" id="PS00138">
    <property type="entry name" value="SUBTILASE_SER"/>
    <property type="match status" value="1"/>
</dbReference>
<keyword evidence="2 5" id="KW-0645">Protease</keyword>
<evidence type="ECO:0000256" key="6">
    <source>
        <dbReference type="SAM" id="SignalP"/>
    </source>
</evidence>
<dbReference type="InterPro" id="IPR036852">
    <property type="entry name" value="Peptidase_S8/S53_dom_sf"/>
</dbReference>
<evidence type="ECO:0000256" key="3">
    <source>
        <dbReference type="ARBA" id="ARBA00022801"/>
    </source>
</evidence>
<gene>
    <name evidence="8" type="ORF">HUO12_00035</name>
</gene>
<evidence type="ECO:0000256" key="2">
    <source>
        <dbReference type="ARBA" id="ARBA00022670"/>
    </source>
</evidence>